<feature type="domain" description="TfoX N-terminal" evidence="1">
    <location>
        <begin position="21"/>
        <end position="104"/>
    </location>
</feature>
<dbReference type="AlphaFoldDB" id="A0A6G6GIV0"/>
<dbReference type="RefSeq" id="WP_164678478.1">
    <property type="nucleotide sequence ID" value="NZ_CP049057.1"/>
</dbReference>
<protein>
    <submittedName>
        <fullName evidence="2">TfoX/Sxy family protein</fullName>
    </submittedName>
</protein>
<evidence type="ECO:0000313" key="3">
    <source>
        <dbReference type="Proteomes" id="UP000505306"/>
    </source>
</evidence>
<gene>
    <name evidence="2" type="ORF">G5B37_02510</name>
</gene>
<name>A0A6G6GIV0_9FLAO</name>
<dbReference type="KEGG" id="mgel:G5B37_02510"/>
<dbReference type="Pfam" id="PF04993">
    <property type="entry name" value="TfoX_N"/>
    <property type="match status" value="1"/>
</dbReference>
<evidence type="ECO:0000313" key="2">
    <source>
        <dbReference type="EMBL" id="QIE58472.1"/>
    </source>
</evidence>
<dbReference type="Proteomes" id="UP000505306">
    <property type="component" value="Chromosome"/>
</dbReference>
<organism evidence="2 3">
    <name type="scientific">Rasiella rasia</name>
    <dbReference type="NCBI Taxonomy" id="2744027"/>
    <lineage>
        <taxon>Bacteria</taxon>
        <taxon>Pseudomonadati</taxon>
        <taxon>Bacteroidota</taxon>
        <taxon>Flavobacteriia</taxon>
        <taxon>Flavobacteriales</taxon>
        <taxon>Flavobacteriaceae</taxon>
        <taxon>Rasiella</taxon>
    </lineage>
</organism>
<evidence type="ECO:0000259" key="1">
    <source>
        <dbReference type="Pfam" id="PF04993"/>
    </source>
</evidence>
<proteinExistence type="predicted"/>
<dbReference type="InterPro" id="IPR007076">
    <property type="entry name" value="TfoX_N"/>
</dbReference>
<keyword evidence="3" id="KW-1185">Reference proteome</keyword>
<dbReference type="SUPFAM" id="SSF159894">
    <property type="entry name" value="YgaC/TfoX-N like"/>
    <property type="match status" value="1"/>
</dbReference>
<dbReference type="EMBL" id="CP049057">
    <property type="protein sequence ID" value="QIE58472.1"/>
    <property type="molecule type" value="Genomic_DNA"/>
</dbReference>
<reference evidence="2 3" key="1">
    <citation type="submission" date="2020-02" db="EMBL/GenBank/DDBJ databases">
        <title>Complete genome sequence of Flavobacteriaceae bacterium.</title>
        <authorList>
            <person name="Kim S.-J."/>
            <person name="Kim Y.-S."/>
            <person name="Kim K.-H."/>
        </authorList>
    </citation>
    <scope>NUCLEOTIDE SEQUENCE [LARGE SCALE GENOMIC DNA]</scope>
    <source>
        <strain evidence="2 3">RR4-40</strain>
    </source>
</reference>
<accession>A0A6G6GIV0</accession>
<dbReference type="Gene3D" id="3.30.1460.30">
    <property type="entry name" value="YgaC/TfoX-N like chaperone"/>
    <property type="match status" value="1"/>
</dbReference>
<sequence>MNRSDELIYRLQTASIPWSSHISEKKMFGGHCFLFKGKMCFGETKERLMVRVVADKMEATLAMPNVRPMDFTGKPIKEMVFVSAEGYNTEEKLQHFIELGIEHAQWKSTQ</sequence>